<gene>
    <name evidence="2" type="ORF">AW11_03405</name>
</gene>
<dbReference type="PANTHER" id="PTHR43861:SF3">
    <property type="entry name" value="PUTATIVE (AFU_ORTHOLOGUE AFUA_2G14390)-RELATED"/>
    <property type="match status" value="1"/>
</dbReference>
<accession>A0A011NSH2</accession>
<organism evidence="2 3">
    <name type="scientific">Accumulibacter regalis</name>
    <dbReference type="NCBI Taxonomy" id="522306"/>
    <lineage>
        <taxon>Bacteria</taxon>
        <taxon>Pseudomonadati</taxon>
        <taxon>Pseudomonadota</taxon>
        <taxon>Betaproteobacteria</taxon>
        <taxon>Candidatus Accumulibacter</taxon>
    </lineage>
</organism>
<keyword evidence="2" id="KW-0830">Ubiquinone</keyword>
<dbReference type="GO" id="GO:0032259">
    <property type="term" value="P:methylation"/>
    <property type="evidence" value="ECO:0007669"/>
    <property type="project" value="UniProtKB-KW"/>
</dbReference>
<dbReference type="InterPro" id="IPR029063">
    <property type="entry name" value="SAM-dependent_MTases_sf"/>
</dbReference>
<dbReference type="AlphaFoldDB" id="A0A011NSH2"/>
<protein>
    <submittedName>
        <fullName evidence="2">Ubiquinone/menaquinone biosynthesis methyltransferase</fullName>
    </submittedName>
</protein>
<evidence type="ECO:0000313" key="2">
    <source>
        <dbReference type="EMBL" id="EXI85693.1"/>
    </source>
</evidence>
<dbReference type="STRING" id="1454004.AW11_03405"/>
<dbReference type="PANTHER" id="PTHR43861">
    <property type="entry name" value="TRANS-ACONITATE 2-METHYLTRANSFERASE-RELATED"/>
    <property type="match status" value="1"/>
</dbReference>
<comment type="caution">
    <text evidence="2">The sequence shown here is derived from an EMBL/GenBank/DDBJ whole genome shotgun (WGS) entry which is preliminary data.</text>
</comment>
<dbReference type="Pfam" id="PF13489">
    <property type="entry name" value="Methyltransf_23"/>
    <property type="match status" value="1"/>
</dbReference>
<dbReference type="Gene3D" id="3.40.50.150">
    <property type="entry name" value="Vaccinia Virus protein VP39"/>
    <property type="match status" value="1"/>
</dbReference>
<dbReference type="eggNOG" id="COG0500">
    <property type="taxonomic scope" value="Bacteria"/>
</dbReference>
<evidence type="ECO:0000313" key="3">
    <source>
        <dbReference type="Proteomes" id="UP000022141"/>
    </source>
</evidence>
<evidence type="ECO:0000256" key="1">
    <source>
        <dbReference type="ARBA" id="ARBA00022679"/>
    </source>
</evidence>
<keyword evidence="1" id="KW-0808">Transferase</keyword>
<dbReference type="CDD" id="cd02440">
    <property type="entry name" value="AdoMet_MTases"/>
    <property type="match status" value="1"/>
</dbReference>
<keyword evidence="2" id="KW-0489">Methyltransferase</keyword>
<dbReference type="GO" id="GO:0008168">
    <property type="term" value="F:methyltransferase activity"/>
    <property type="evidence" value="ECO:0007669"/>
    <property type="project" value="UniProtKB-KW"/>
</dbReference>
<reference evidence="2" key="1">
    <citation type="submission" date="2014-02" db="EMBL/GenBank/DDBJ databases">
        <title>Expanding our view of genomic diversity in Candidatus Accumulibacter clades.</title>
        <authorList>
            <person name="Skennerton C.T."/>
            <person name="Barr J.J."/>
            <person name="Slater F.R."/>
            <person name="Bond P.L."/>
            <person name="Tyson G.W."/>
        </authorList>
    </citation>
    <scope>NUCLEOTIDE SEQUENCE [LARGE SCALE GENOMIC DNA]</scope>
</reference>
<dbReference type="EMBL" id="JEMY01000051">
    <property type="protein sequence ID" value="EXI85693.1"/>
    <property type="molecule type" value="Genomic_DNA"/>
</dbReference>
<dbReference type="PATRIC" id="fig|1454004.3.peg.3508"/>
<sequence length="252" mass="27306">MRGEALARMQRPGQACAELERSARLTHNTGEAALLLDEMAGSHMTGTRATNHFDVNAATWDADPVKQARALAVAREIQERVPLSLHMQALEYGCGTGLLSFALQPKLGRISLADSSPGMLAVLNEKITANGITNMRAAKLDLVTDALPAERYDLIYTLMTCHHITDTDALLRSLYALLAPSGYLCIADLDAEDGSFHGQGFDGHNGFDRRELAAKAASAGFRKARFTTAFSMTKGEGPAQREYPVFLLVAQR</sequence>
<dbReference type="SUPFAM" id="SSF53335">
    <property type="entry name" value="S-adenosyl-L-methionine-dependent methyltransferases"/>
    <property type="match status" value="1"/>
</dbReference>
<dbReference type="Proteomes" id="UP000022141">
    <property type="component" value="Unassembled WGS sequence"/>
</dbReference>
<keyword evidence="3" id="KW-1185">Reference proteome</keyword>
<name>A0A011NSH2_ACCRE</name>
<proteinExistence type="predicted"/>